<comment type="caution">
    <text evidence="9">The sequence shown here is derived from an EMBL/GenBank/DDBJ whole genome shotgun (WGS) entry which is preliminary data.</text>
</comment>
<dbReference type="SMART" id="SM00353">
    <property type="entry name" value="HLH"/>
    <property type="match status" value="1"/>
</dbReference>
<dbReference type="Pfam" id="PF23177">
    <property type="entry name" value="bHLH_IRO3"/>
    <property type="match status" value="1"/>
</dbReference>
<dbReference type="InterPro" id="IPR011598">
    <property type="entry name" value="bHLH_dom"/>
</dbReference>
<dbReference type="EMBL" id="JBJXBP010000008">
    <property type="protein sequence ID" value="KAL3813376.1"/>
    <property type="molecule type" value="Genomic_DNA"/>
</dbReference>
<accession>A0ABD3RNL4</accession>
<organism evidence="9 10">
    <name type="scientific">Penstemon smallii</name>
    <dbReference type="NCBI Taxonomy" id="265156"/>
    <lineage>
        <taxon>Eukaryota</taxon>
        <taxon>Viridiplantae</taxon>
        <taxon>Streptophyta</taxon>
        <taxon>Embryophyta</taxon>
        <taxon>Tracheophyta</taxon>
        <taxon>Spermatophyta</taxon>
        <taxon>Magnoliopsida</taxon>
        <taxon>eudicotyledons</taxon>
        <taxon>Gunneridae</taxon>
        <taxon>Pentapetalae</taxon>
        <taxon>asterids</taxon>
        <taxon>lamiids</taxon>
        <taxon>Lamiales</taxon>
        <taxon>Plantaginaceae</taxon>
        <taxon>Cheloneae</taxon>
        <taxon>Penstemon</taxon>
    </lineage>
</organism>
<keyword evidence="4" id="KW-0804">Transcription</keyword>
<evidence type="ECO:0000256" key="7">
    <source>
        <dbReference type="SAM" id="MobiDB-lite"/>
    </source>
</evidence>
<evidence type="ECO:0000313" key="10">
    <source>
        <dbReference type="Proteomes" id="UP001634393"/>
    </source>
</evidence>
<keyword evidence="5" id="KW-0539">Nucleus</keyword>
<dbReference type="Proteomes" id="UP001634393">
    <property type="component" value="Unassembled WGS sequence"/>
</dbReference>
<evidence type="ECO:0000256" key="6">
    <source>
        <dbReference type="SAM" id="Coils"/>
    </source>
</evidence>
<gene>
    <name evidence="9" type="ORF">ACJIZ3_014644</name>
</gene>
<dbReference type="SUPFAM" id="SSF47459">
    <property type="entry name" value="HLH, helix-loop-helix DNA-binding domain"/>
    <property type="match status" value="1"/>
</dbReference>
<evidence type="ECO:0000259" key="8">
    <source>
        <dbReference type="PROSITE" id="PS50888"/>
    </source>
</evidence>
<evidence type="ECO:0000313" key="9">
    <source>
        <dbReference type="EMBL" id="KAL3813376.1"/>
    </source>
</evidence>
<feature type="coiled-coil region" evidence="6">
    <location>
        <begin position="74"/>
        <end position="129"/>
    </location>
</feature>
<evidence type="ECO:0000256" key="1">
    <source>
        <dbReference type="ARBA" id="ARBA00004123"/>
    </source>
</evidence>
<keyword evidence="10" id="KW-1185">Reference proteome</keyword>
<evidence type="ECO:0000256" key="3">
    <source>
        <dbReference type="ARBA" id="ARBA00023125"/>
    </source>
</evidence>
<protein>
    <recommendedName>
        <fullName evidence="8">BHLH domain-containing protein</fullName>
    </recommendedName>
</protein>
<feature type="region of interest" description="Disordered" evidence="7">
    <location>
        <begin position="1"/>
        <end position="30"/>
    </location>
</feature>
<proteinExistence type="predicted"/>
<keyword evidence="2" id="KW-0805">Transcription regulation</keyword>
<keyword evidence="6" id="KW-0175">Coiled coil</keyword>
<name>A0ABD3RNL4_9LAMI</name>
<dbReference type="InterPro" id="IPR057075">
    <property type="entry name" value="bHLH_IRO3"/>
</dbReference>
<evidence type="ECO:0000256" key="4">
    <source>
        <dbReference type="ARBA" id="ARBA00023163"/>
    </source>
</evidence>
<dbReference type="GO" id="GO:0003677">
    <property type="term" value="F:DNA binding"/>
    <property type="evidence" value="ECO:0007669"/>
    <property type="project" value="UniProtKB-KW"/>
</dbReference>
<feature type="compositionally biased region" description="Polar residues" evidence="7">
    <location>
        <begin position="14"/>
        <end position="24"/>
    </location>
</feature>
<dbReference type="Gene3D" id="4.10.280.10">
    <property type="entry name" value="Helix-loop-helix DNA-binding domain"/>
    <property type="match status" value="1"/>
</dbReference>
<dbReference type="GO" id="GO:0005634">
    <property type="term" value="C:nucleus"/>
    <property type="evidence" value="ECO:0007669"/>
    <property type="project" value="UniProtKB-SubCell"/>
</dbReference>
<dbReference type="PROSITE" id="PS50888">
    <property type="entry name" value="BHLH"/>
    <property type="match status" value="1"/>
</dbReference>
<reference evidence="9 10" key="1">
    <citation type="submission" date="2024-12" db="EMBL/GenBank/DDBJ databases">
        <title>The unique morphological basis and parallel evolutionary history of personate flowers in Penstemon.</title>
        <authorList>
            <person name="Depatie T.H."/>
            <person name="Wessinger C.A."/>
        </authorList>
    </citation>
    <scope>NUCLEOTIDE SEQUENCE [LARGE SCALE GENOMIC DNA]</scope>
    <source>
        <strain evidence="9">WTNN_2</strain>
        <tissue evidence="9">Leaf</tissue>
    </source>
</reference>
<evidence type="ECO:0000256" key="2">
    <source>
        <dbReference type="ARBA" id="ARBA00023015"/>
    </source>
</evidence>
<dbReference type="AlphaFoldDB" id="A0ABD3RNL4"/>
<dbReference type="InterPro" id="IPR036638">
    <property type="entry name" value="HLH_DNA-bd_sf"/>
</dbReference>
<comment type="subcellular location">
    <subcellularLocation>
        <location evidence="1">Nucleus</location>
    </subcellularLocation>
</comment>
<sequence>MGSGNGDLVDDRVNISTRSCPSKKNSGKVPRKIHKAEREKLKRDHMNELFLDLGKALAICTDLDHVNNGKASMLRETVRLLKELFTQVDNLKKENVALLSESNYVTIEKNELIEDTSALDAQIKNLQREIEEKANCSNSNTSLPEINKESAPTSILSPVFVMPLNHETQGFQVPYSEVNMPKVLSSVSRPRPRYPSSSDIWPSQILTKQTTLADDV</sequence>
<feature type="domain" description="BHLH" evidence="8">
    <location>
        <begin position="30"/>
        <end position="84"/>
    </location>
</feature>
<dbReference type="PANTHER" id="PTHR47075:SF9">
    <property type="entry name" value="TRANSCRIPTION FACTOR BHLH47"/>
    <property type="match status" value="1"/>
</dbReference>
<keyword evidence="3" id="KW-0238">DNA-binding</keyword>
<dbReference type="PANTHER" id="PTHR47075">
    <property type="entry name" value="TRANSCRIPTION FACTOR BHLH47"/>
    <property type="match status" value="1"/>
</dbReference>
<evidence type="ECO:0000256" key="5">
    <source>
        <dbReference type="ARBA" id="ARBA00023242"/>
    </source>
</evidence>